<dbReference type="OrthoDB" id="4480597at2"/>
<feature type="compositionally biased region" description="Low complexity" evidence="1">
    <location>
        <begin position="209"/>
        <end position="229"/>
    </location>
</feature>
<sequence length="381" mass="37973">MSAQGARAGGTGSDARSRGAQRGASTRSGFAGAMWPGLVLSALLAALAFALSFSALRAVGVASGIEVRLGWMFPLIIDGFILLATWAAWRFRTQGLRGAWYPWAAFVVFSAVSMTGNALHAHPVQVEAMLLEPWAATAFSTVPAVALLLASHMLLLITTHTSGGDRADTRTDLATVHDTAPAAGQDAVSVVDDRAGAGLLARGPQAQDSSGPAGPGAADRAPAAARPPGTGSGPGSGGGFRGQAGASPVPAVHRASVRGSLAPALGALVPGPGVRHLAVVTTAEPAAVLTPERPLAPTAVATSRPAAGVARAGGALGAWVAERAAAGEPVTGADVVAAGLAGSATTARRHLRELRATHPEVFTPTGTPSGGQRGDERQGAL</sequence>
<dbReference type="Proteomes" id="UP000269289">
    <property type="component" value="Unassembled WGS sequence"/>
</dbReference>
<evidence type="ECO:0000256" key="2">
    <source>
        <dbReference type="SAM" id="Phobius"/>
    </source>
</evidence>
<dbReference type="InterPro" id="IPR021235">
    <property type="entry name" value="DUF2637"/>
</dbReference>
<dbReference type="Pfam" id="PF10935">
    <property type="entry name" value="DUF2637"/>
    <property type="match status" value="1"/>
</dbReference>
<feature type="transmembrane region" description="Helical" evidence="2">
    <location>
        <begin position="134"/>
        <end position="157"/>
    </location>
</feature>
<gene>
    <name evidence="3" type="ORF">EBM89_10430</name>
</gene>
<evidence type="ECO:0000313" key="3">
    <source>
        <dbReference type="EMBL" id="RMI09389.1"/>
    </source>
</evidence>
<feature type="transmembrane region" description="Helical" evidence="2">
    <location>
        <begin position="30"/>
        <end position="51"/>
    </location>
</feature>
<feature type="transmembrane region" description="Helical" evidence="2">
    <location>
        <begin position="101"/>
        <end position="122"/>
    </location>
</feature>
<keyword evidence="2" id="KW-1133">Transmembrane helix</keyword>
<evidence type="ECO:0000256" key="1">
    <source>
        <dbReference type="SAM" id="MobiDB-lite"/>
    </source>
</evidence>
<proteinExistence type="predicted"/>
<feature type="region of interest" description="Disordered" evidence="1">
    <location>
        <begin position="201"/>
        <end position="251"/>
    </location>
</feature>
<name>A0A3M2J7L2_9CELL</name>
<dbReference type="EMBL" id="RFFI01000050">
    <property type="protein sequence ID" value="RMI09389.1"/>
    <property type="molecule type" value="Genomic_DNA"/>
</dbReference>
<keyword evidence="2" id="KW-0812">Transmembrane</keyword>
<feature type="region of interest" description="Disordered" evidence="1">
    <location>
        <begin position="1"/>
        <end position="23"/>
    </location>
</feature>
<feature type="compositionally biased region" description="Gly residues" evidence="1">
    <location>
        <begin position="230"/>
        <end position="242"/>
    </location>
</feature>
<accession>A0A3M2J7L2</accession>
<feature type="transmembrane region" description="Helical" evidence="2">
    <location>
        <begin position="71"/>
        <end position="89"/>
    </location>
</feature>
<dbReference type="RefSeq" id="WP_122149371.1">
    <property type="nucleotide sequence ID" value="NZ_RFFI01000050.1"/>
</dbReference>
<evidence type="ECO:0000313" key="4">
    <source>
        <dbReference type="Proteomes" id="UP000269289"/>
    </source>
</evidence>
<feature type="region of interest" description="Disordered" evidence="1">
    <location>
        <begin position="354"/>
        <end position="381"/>
    </location>
</feature>
<reference evidence="3 4" key="1">
    <citation type="submission" date="2018-10" db="EMBL/GenBank/DDBJ databases">
        <title>Isolation, diversity and antifungal activity of actinobacteria from wheat.</title>
        <authorList>
            <person name="Han C."/>
        </authorList>
    </citation>
    <scope>NUCLEOTIDE SEQUENCE [LARGE SCALE GENOMIC DNA]</scope>
    <source>
        <strain evidence="3 4">NEAU-YY56</strain>
    </source>
</reference>
<organism evidence="3 4">
    <name type="scientific">Cellulomonas triticagri</name>
    <dbReference type="NCBI Taxonomy" id="2483352"/>
    <lineage>
        <taxon>Bacteria</taxon>
        <taxon>Bacillati</taxon>
        <taxon>Actinomycetota</taxon>
        <taxon>Actinomycetes</taxon>
        <taxon>Micrococcales</taxon>
        <taxon>Cellulomonadaceae</taxon>
        <taxon>Cellulomonas</taxon>
    </lineage>
</organism>
<keyword evidence="2" id="KW-0472">Membrane</keyword>
<keyword evidence="4" id="KW-1185">Reference proteome</keyword>
<dbReference type="AlphaFoldDB" id="A0A3M2J7L2"/>
<comment type="caution">
    <text evidence="3">The sequence shown here is derived from an EMBL/GenBank/DDBJ whole genome shotgun (WGS) entry which is preliminary data.</text>
</comment>
<protein>
    <submittedName>
        <fullName evidence="3">DUF2637 domain-containing protein</fullName>
    </submittedName>
</protein>